<dbReference type="STRING" id="675864.SAMN04489747_2071"/>
<gene>
    <name evidence="9" type="ORF">SAMN04489747_2071</name>
</gene>
<sequence>MSRPSPLRPGPLAVLVFVVLVSAVQLLPFYVALTTALKPKTDLSSQLAFPTSTLTLDNFLTAVSTGGIVQAMLNSAVITLVSTFLVCVIGAFAAYPLARRASGLNRAVMALVVGLMMVPALSILVPLYSLLADLDLLNTHHGVILVMVATSLPLSIFLYANFMRSLPISVEEAATVDGANVLQLLWHVVIPMLRPVTATVAILTGVGVWNEYALSGYILTTPETRTIAPAIASFFSIQSSNLPAATAASLLAVVPVVVAYLFLQRHFMKGLAGAEK</sequence>
<comment type="similarity">
    <text evidence="7">Belongs to the binding-protein-dependent transport system permease family.</text>
</comment>
<dbReference type="PANTHER" id="PTHR43744:SF3">
    <property type="entry name" value="LACTOSE TRANSPORT SYSTEM PERMEASE PROTEIN LACG"/>
    <property type="match status" value="1"/>
</dbReference>
<keyword evidence="2 7" id="KW-0813">Transport</keyword>
<evidence type="ECO:0000256" key="6">
    <source>
        <dbReference type="ARBA" id="ARBA00023136"/>
    </source>
</evidence>
<dbReference type="CDD" id="cd06261">
    <property type="entry name" value="TM_PBP2"/>
    <property type="match status" value="1"/>
</dbReference>
<dbReference type="RefSeq" id="WP_090593027.1">
    <property type="nucleotide sequence ID" value="NZ_LT629688.1"/>
</dbReference>
<dbReference type="EMBL" id="LT629688">
    <property type="protein sequence ID" value="SDD92616.1"/>
    <property type="molecule type" value="Genomic_DNA"/>
</dbReference>
<dbReference type="GO" id="GO:0055085">
    <property type="term" value="P:transmembrane transport"/>
    <property type="evidence" value="ECO:0007669"/>
    <property type="project" value="InterPro"/>
</dbReference>
<organism evidence="9 10">
    <name type="scientific">Auraticoccus monumenti</name>
    <dbReference type="NCBI Taxonomy" id="675864"/>
    <lineage>
        <taxon>Bacteria</taxon>
        <taxon>Bacillati</taxon>
        <taxon>Actinomycetota</taxon>
        <taxon>Actinomycetes</taxon>
        <taxon>Propionibacteriales</taxon>
        <taxon>Propionibacteriaceae</taxon>
        <taxon>Auraticoccus</taxon>
    </lineage>
</organism>
<protein>
    <submittedName>
        <fullName evidence="9">Carbohydrate ABC transporter membrane protein 2, CUT1 family</fullName>
    </submittedName>
</protein>
<dbReference type="PANTHER" id="PTHR43744">
    <property type="entry name" value="ABC TRANSPORTER PERMEASE PROTEIN MG189-RELATED-RELATED"/>
    <property type="match status" value="1"/>
</dbReference>
<dbReference type="AlphaFoldDB" id="A0A1G6YST7"/>
<evidence type="ECO:0000256" key="3">
    <source>
        <dbReference type="ARBA" id="ARBA00022475"/>
    </source>
</evidence>
<dbReference type="GO" id="GO:0005886">
    <property type="term" value="C:plasma membrane"/>
    <property type="evidence" value="ECO:0007669"/>
    <property type="project" value="UniProtKB-SubCell"/>
</dbReference>
<feature type="domain" description="ABC transmembrane type-1" evidence="8">
    <location>
        <begin position="72"/>
        <end position="263"/>
    </location>
</feature>
<feature type="transmembrane region" description="Helical" evidence="7">
    <location>
        <begin position="143"/>
        <end position="163"/>
    </location>
</feature>
<accession>A0A1G6YST7</accession>
<comment type="subcellular location">
    <subcellularLocation>
        <location evidence="1 7">Cell membrane</location>
        <topology evidence="1 7">Multi-pass membrane protein</topology>
    </subcellularLocation>
</comment>
<feature type="transmembrane region" description="Helical" evidence="7">
    <location>
        <begin position="184"/>
        <end position="209"/>
    </location>
</feature>
<dbReference type="Pfam" id="PF00528">
    <property type="entry name" value="BPD_transp_1"/>
    <property type="match status" value="1"/>
</dbReference>
<keyword evidence="6 7" id="KW-0472">Membrane</keyword>
<dbReference type="InterPro" id="IPR000515">
    <property type="entry name" value="MetI-like"/>
</dbReference>
<keyword evidence="3" id="KW-1003">Cell membrane</keyword>
<dbReference type="Proteomes" id="UP000198546">
    <property type="component" value="Chromosome i"/>
</dbReference>
<evidence type="ECO:0000256" key="4">
    <source>
        <dbReference type="ARBA" id="ARBA00022692"/>
    </source>
</evidence>
<evidence type="ECO:0000256" key="5">
    <source>
        <dbReference type="ARBA" id="ARBA00022989"/>
    </source>
</evidence>
<feature type="transmembrane region" description="Helical" evidence="7">
    <location>
        <begin position="242"/>
        <end position="263"/>
    </location>
</feature>
<evidence type="ECO:0000313" key="10">
    <source>
        <dbReference type="Proteomes" id="UP000198546"/>
    </source>
</evidence>
<evidence type="ECO:0000256" key="7">
    <source>
        <dbReference type="RuleBase" id="RU363032"/>
    </source>
</evidence>
<feature type="transmembrane region" description="Helical" evidence="7">
    <location>
        <begin position="12"/>
        <end position="33"/>
    </location>
</feature>
<evidence type="ECO:0000259" key="8">
    <source>
        <dbReference type="PROSITE" id="PS50928"/>
    </source>
</evidence>
<dbReference type="SUPFAM" id="SSF161098">
    <property type="entry name" value="MetI-like"/>
    <property type="match status" value="1"/>
</dbReference>
<evidence type="ECO:0000256" key="1">
    <source>
        <dbReference type="ARBA" id="ARBA00004651"/>
    </source>
</evidence>
<feature type="transmembrane region" description="Helical" evidence="7">
    <location>
        <begin position="76"/>
        <end position="95"/>
    </location>
</feature>
<dbReference type="InterPro" id="IPR035906">
    <property type="entry name" value="MetI-like_sf"/>
</dbReference>
<evidence type="ECO:0000313" key="9">
    <source>
        <dbReference type="EMBL" id="SDD92616.1"/>
    </source>
</evidence>
<reference evidence="9 10" key="1">
    <citation type="submission" date="2016-10" db="EMBL/GenBank/DDBJ databases">
        <authorList>
            <person name="de Groot N.N."/>
        </authorList>
    </citation>
    <scope>NUCLEOTIDE SEQUENCE [LARGE SCALE GENOMIC DNA]</scope>
    <source>
        <strain evidence="9 10">MON 2.2</strain>
    </source>
</reference>
<keyword evidence="10" id="KW-1185">Reference proteome</keyword>
<keyword evidence="5 7" id="KW-1133">Transmembrane helix</keyword>
<name>A0A1G6YST7_9ACTN</name>
<dbReference type="Gene3D" id="1.10.3720.10">
    <property type="entry name" value="MetI-like"/>
    <property type="match status" value="1"/>
</dbReference>
<proteinExistence type="inferred from homology"/>
<dbReference type="PROSITE" id="PS50928">
    <property type="entry name" value="ABC_TM1"/>
    <property type="match status" value="1"/>
</dbReference>
<keyword evidence="4 7" id="KW-0812">Transmembrane</keyword>
<feature type="transmembrane region" description="Helical" evidence="7">
    <location>
        <begin position="107"/>
        <end position="131"/>
    </location>
</feature>
<evidence type="ECO:0000256" key="2">
    <source>
        <dbReference type="ARBA" id="ARBA00022448"/>
    </source>
</evidence>
<dbReference type="OrthoDB" id="9794684at2"/>